<dbReference type="EMBL" id="WMBQ01000001">
    <property type="protein sequence ID" value="MTD93246.1"/>
    <property type="molecule type" value="Genomic_DNA"/>
</dbReference>
<protein>
    <submittedName>
        <fullName evidence="3">DUF1311 domain-containing protein</fullName>
    </submittedName>
</protein>
<proteinExistence type="predicted"/>
<reference evidence="3 4" key="1">
    <citation type="submission" date="2019-11" db="EMBL/GenBank/DDBJ databases">
        <title>Identification of a novel strain.</title>
        <authorList>
            <person name="Xu Q."/>
            <person name="Wang G."/>
        </authorList>
    </citation>
    <scope>NUCLEOTIDE SEQUENCE [LARGE SCALE GENOMIC DNA]</scope>
    <source>
        <strain evidence="4">xq</strain>
    </source>
</reference>
<name>A0A6I3KGE9_9HYPH</name>
<dbReference type="InterPro" id="IPR009739">
    <property type="entry name" value="LprI-like_N"/>
</dbReference>
<feature type="chain" id="PRO_5026342561" evidence="1">
    <location>
        <begin position="28"/>
        <end position="166"/>
    </location>
</feature>
<accession>A0A6I3KGE9</accession>
<dbReference type="Proteomes" id="UP000440694">
    <property type="component" value="Unassembled WGS sequence"/>
</dbReference>
<evidence type="ECO:0000313" key="3">
    <source>
        <dbReference type="EMBL" id="MTD93246.1"/>
    </source>
</evidence>
<gene>
    <name evidence="3" type="ORF">GIW81_02725</name>
</gene>
<organism evidence="3 4">
    <name type="scientific">Hyphomicrobium album</name>
    <dbReference type="NCBI Taxonomy" id="2665159"/>
    <lineage>
        <taxon>Bacteria</taxon>
        <taxon>Pseudomonadati</taxon>
        <taxon>Pseudomonadota</taxon>
        <taxon>Alphaproteobacteria</taxon>
        <taxon>Hyphomicrobiales</taxon>
        <taxon>Hyphomicrobiaceae</taxon>
        <taxon>Hyphomicrobium</taxon>
    </lineage>
</organism>
<dbReference type="Pfam" id="PF07007">
    <property type="entry name" value="LprI"/>
    <property type="match status" value="1"/>
</dbReference>
<comment type="caution">
    <text evidence="3">The sequence shown here is derived from an EMBL/GenBank/DDBJ whole genome shotgun (WGS) entry which is preliminary data.</text>
</comment>
<dbReference type="Gene3D" id="1.20.1270.180">
    <property type="match status" value="1"/>
</dbReference>
<feature type="signal peptide" evidence="1">
    <location>
        <begin position="1"/>
        <end position="27"/>
    </location>
</feature>
<keyword evidence="4" id="KW-1185">Reference proteome</keyword>
<keyword evidence="1" id="KW-0732">Signal</keyword>
<sequence>MSSTSRLPLWRLAVCCLALLVACTLPAAADDAAVIEACLKSADADNGKPHDCIGRIADACLDKPENQSTHAMSACSNREAEIWDSLLNTEYQRLLGAVEGKAKDDIVKAQRQWIGLRDADCAISYELFDGGTMAQPIGANCLMANTAERMLQVRAWRMMVQPEDNN</sequence>
<dbReference type="PROSITE" id="PS51257">
    <property type="entry name" value="PROKAR_LIPOPROTEIN"/>
    <property type="match status" value="1"/>
</dbReference>
<dbReference type="AlphaFoldDB" id="A0A6I3KGE9"/>
<feature type="domain" description="Lysozyme inhibitor LprI-like N-terminal" evidence="2">
    <location>
        <begin position="60"/>
        <end position="152"/>
    </location>
</feature>
<evidence type="ECO:0000313" key="4">
    <source>
        <dbReference type="Proteomes" id="UP000440694"/>
    </source>
</evidence>
<evidence type="ECO:0000256" key="1">
    <source>
        <dbReference type="SAM" id="SignalP"/>
    </source>
</evidence>
<evidence type="ECO:0000259" key="2">
    <source>
        <dbReference type="Pfam" id="PF07007"/>
    </source>
</evidence>
<dbReference type="PANTHER" id="PTHR39176">
    <property type="entry name" value="PERIPLASMIC PROTEIN-RELATED"/>
    <property type="match status" value="1"/>
</dbReference>
<dbReference type="RefSeq" id="WP_154737803.1">
    <property type="nucleotide sequence ID" value="NZ_WMBQ01000001.1"/>
</dbReference>
<dbReference type="PANTHER" id="PTHR39176:SF1">
    <property type="entry name" value="PERIPLASMIC PROTEIN"/>
    <property type="match status" value="1"/>
</dbReference>